<comment type="caution">
    <text evidence="8">The sequence shown here is derived from an EMBL/GenBank/DDBJ whole genome shotgun (WGS) entry which is preliminary data.</text>
</comment>
<gene>
    <name evidence="8" type="ORF">RN001_008137</name>
</gene>
<evidence type="ECO:0000256" key="2">
    <source>
        <dbReference type="ARBA" id="ARBA00008219"/>
    </source>
</evidence>
<evidence type="ECO:0000256" key="3">
    <source>
        <dbReference type="ARBA" id="ARBA00022737"/>
    </source>
</evidence>
<evidence type="ECO:0000256" key="1">
    <source>
        <dbReference type="ARBA" id="ARBA00004173"/>
    </source>
</evidence>
<proteinExistence type="inferred from homology"/>
<feature type="region of interest" description="Disordered" evidence="7">
    <location>
        <begin position="83"/>
        <end position="107"/>
    </location>
</feature>
<name>A0AAN7S9G4_9COLE</name>
<evidence type="ECO:0000313" key="8">
    <source>
        <dbReference type="EMBL" id="KAK4879991.1"/>
    </source>
</evidence>
<evidence type="ECO:0000256" key="5">
    <source>
        <dbReference type="ARBA" id="ARBA00022946"/>
    </source>
</evidence>
<evidence type="ECO:0000256" key="6">
    <source>
        <dbReference type="ARBA" id="ARBA00023128"/>
    </source>
</evidence>
<dbReference type="InterPro" id="IPR011990">
    <property type="entry name" value="TPR-like_helical_dom_sf"/>
</dbReference>
<feature type="compositionally biased region" description="Basic residues" evidence="7">
    <location>
        <begin position="49"/>
        <end position="61"/>
    </location>
</feature>
<dbReference type="PANTHER" id="PTHR13143:SF6">
    <property type="entry name" value="TETRATRICOPEPTIDE REPEAT PROTEIN 19, MITOCHONDRIAL"/>
    <property type="match status" value="1"/>
</dbReference>
<dbReference type="PANTHER" id="PTHR13143">
    <property type="entry name" value="TETRATRICOPEPTIDE REPEAT PROTEIN 19"/>
    <property type="match status" value="1"/>
</dbReference>
<comment type="similarity">
    <text evidence="2">Belongs to the TTC19 family.</text>
</comment>
<sequence length="414" mass="47122">MSTSNVADSEIDKVTMTIRMLLNDIVNRVTKPKAKILSVHIVRPLPKAGPRKTNGKSRLGKSKIYTSTPEKKRIQELETMRKQKLERKNTKRNILQSGGEVNKKDTKQERFSKETILTPWTCKLLPTIALLSKTIDTVVTQNDIEENIAHLITLARIALEKGDAERAEAILIMGLKISDDNKVFLGMPYMYDILTSIALAQGNIEKAEHFLVNAVEKMTQIGMADDNHHIIEFKLRLARIYSSLKDNDWAEIGFKSCLLAQKNKIINGDNTTRTGMLYVNVLFWYGVHMIRNQHYRDAKKMLDKAYQYSIKIKGLSPYQEMVILYTLADLNTELGYYDVALHNMLNAVLLGKGISSLDLPRCYAKLAKIYTKMGIYDQAKSSALEAQKLAFLFDYLDIVEETKLLLAEISLREQ</sequence>
<keyword evidence="4" id="KW-0802">TPR repeat</keyword>
<feature type="region of interest" description="Disordered" evidence="7">
    <location>
        <begin position="47"/>
        <end position="71"/>
    </location>
</feature>
<dbReference type="EMBL" id="JARPUR010000003">
    <property type="protein sequence ID" value="KAK4879991.1"/>
    <property type="molecule type" value="Genomic_DNA"/>
</dbReference>
<dbReference type="AlphaFoldDB" id="A0AAN7S9G4"/>
<evidence type="ECO:0000256" key="7">
    <source>
        <dbReference type="SAM" id="MobiDB-lite"/>
    </source>
</evidence>
<keyword evidence="9" id="KW-1185">Reference proteome</keyword>
<dbReference type="InterPro" id="IPR040395">
    <property type="entry name" value="TTC19"/>
</dbReference>
<keyword evidence="5" id="KW-0809">Transit peptide</keyword>
<accession>A0AAN7S9G4</accession>
<dbReference type="Gene3D" id="1.25.40.10">
    <property type="entry name" value="Tetratricopeptide repeat domain"/>
    <property type="match status" value="2"/>
</dbReference>
<dbReference type="Proteomes" id="UP001353858">
    <property type="component" value="Unassembled WGS sequence"/>
</dbReference>
<keyword evidence="3" id="KW-0677">Repeat</keyword>
<reference evidence="9" key="1">
    <citation type="submission" date="2023-01" db="EMBL/GenBank/DDBJ databases">
        <title>Key to firefly adult light organ development and bioluminescence: homeobox transcription factors regulate luciferase expression and transportation to peroxisome.</title>
        <authorList>
            <person name="Fu X."/>
        </authorList>
    </citation>
    <scope>NUCLEOTIDE SEQUENCE [LARGE SCALE GENOMIC DNA]</scope>
</reference>
<dbReference type="GO" id="GO:0034551">
    <property type="term" value="P:mitochondrial respiratory chain complex III assembly"/>
    <property type="evidence" value="ECO:0007669"/>
    <property type="project" value="InterPro"/>
</dbReference>
<dbReference type="SUPFAM" id="SSF48452">
    <property type="entry name" value="TPR-like"/>
    <property type="match status" value="2"/>
</dbReference>
<protein>
    <submittedName>
        <fullName evidence="8">Uncharacterized protein</fullName>
    </submittedName>
</protein>
<evidence type="ECO:0000313" key="9">
    <source>
        <dbReference type="Proteomes" id="UP001353858"/>
    </source>
</evidence>
<keyword evidence="6" id="KW-0496">Mitochondrion</keyword>
<evidence type="ECO:0000256" key="4">
    <source>
        <dbReference type="ARBA" id="ARBA00022803"/>
    </source>
</evidence>
<organism evidence="8 9">
    <name type="scientific">Aquatica leii</name>
    <dbReference type="NCBI Taxonomy" id="1421715"/>
    <lineage>
        <taxon>Eukaryota</taxon>
        <taxon>Metazoa</taxon>
        <taxon>Ecdysozoa</taxon>
        <taxon>Arthropoda</taxon>
        <taxon>Hexapoda</taxon>
        <taxon>Insecta</taxon>
        <taxon>Pterygota</taxon>
        <taxon>Neoptera</taxon>
        <taxon>Endopterygota</taxon>
        <taxon>Coleoptera</taxon>
        <taxon>Polyphaga</taxon>
        <taxon>Elateriformia</taxon>
        <taxon>Elateroidea</taxon>
        <taxon>Lampyridae</taxon>
        <taxon>Luciolinae</taxon>
        <taxon>Aquatica</taxon>
    </lineage>
</organism>
<dbReference type="GO" id="GO:0005743">
    <property type="term" value="C:mitochondrial inner membrane"/>
    <property type="evidence" value="ECO:0007669"/>
    <property type="project" value="TreeGrafter"/>
</dbReference>
<comment type="subcellular location">
    <subcellularLocation>
        <location evidence="1">Mitochondrion</location>
    </subcellularLocation>
</comment>